<dbReference type="Proteomes" id="UP000694853">
    <property type="component" value="Unplaced"/>
</dbReference>
<dbReference type="PANTHER" id="PTHR21726:SF61">
    <property type="entry name" value="DNAA INITIATOR-ASSOCIATING PROTEIN"/>
    <property type="match status" value="1"/>
</dbReference>
<reference evidence="5" key="2">
    <citation type="submission" date="2025-08" db="UniProtKB">
        <authorList>
            <consortium name="RefSeq"/>
        </authorList>
    </citation>
    <scope>IDENTIFICATION</scope>
    <source>
        <tissue evidence="5">Young leaves</tissue>
    </source>
</reference>
<evidence type="ECO:0000313" key="4">
    <source>
        <dbReference type="Proteomes" id="UP000694853"/>
    </source>
</evidence>
<feature type="region of interest" description="Disordered" evidence="1">
    <location>
        <begin position="443"/>
        <end position="541"/>
    </location>
</feature>
<feature type="compositionally biased region" description="Low complexity" evidence="1">
    <location>
        <begin position="522"/>
        <end position="531"/>
    </location>
</feature>
<reference evidence="4" key="1">
    <citation type="journal article" date="2019" name="Toxins">
        <title>Detection of Abrin-Like and Prepropulchellin-Like Toxin Genes and Transcripts Using Whole Genome Sequencing and Full-Length Transcript Sequencing of Abrus precatorius.</title>
        <authorList>
            <person name="Hovde B.T."/>
            <person name="Daligault H.E."/>
            <person name="Hanschen E.R."/>
            <person name="Kunde Y.A."/>
            <person name="Johnson M.B."/>
            <person name="Starkenburg S.R."/>
            <person name="Johnson S.L."/>
        </authorList>
    </citation>
    <scope>NUCLEOTIDE SEQUENCE [LARGE SCALE GENOMIC DNA]</scope>
</reference>
<feature type="region of interest" description="Disordered" evidence="1">
    <location>
        <begin position="83"/>
        <end position="102"/>
    </location>
</feature>
<accession>A0A8B8LNV7</accession>
<name>A0A8B8LNV7_ABRPR</name>
<evidence type="ECO:0000259" key="2">
    <source>
        <dbReference type="Pfam" id="PF14309"/>
    </source>
</evidence>
<organism evidence="4 5">
    <name type="scientific">Abrus precatorius</name>
    <name type="common">Indian licorice</name>
    <name type="synonym">Glycine abrus</name>
    <dbReference type="NCBI Taxonomy" id="3816"/>
    <lineage>
        <taxon>Eukaryota</taxon>
        <taxon>Viridiplantae</taxon>
        <taxon>Streptophyta</taxon>
        <taxon>Embryophyta</taxon>
        <taxon>Tracheophyta</taxon>
        <taxon>Spermatophyta</taxon>
        <taxon>Magnoliopsida</taxon>
        <taxon>eudicotyledons</taxon>
        <taxon>Gunneridae</taxon>
        <taxon>Pentapetalae</taxon>
        <taxon>rosids</taxon>
        <taxon>fabids</taxon>
        <taxon>Fabales</taxon>
        <taxon>Fabaceae</taxon>
        <taxon>Papilionoideae</taxon>
        <taxon>50 kb inversion clade</taxon>
        <taxon>NPAAA clade</taxon>
        <taxon>indigoferoid/millettioid clade</taxon>
        <taxon>Abreae</taxon>
        <taxon>Abrus</taxon>
    </lineage>
</organism>
<dbReference type="AlphaFoldDB" id="A0A8B8LNV7"/>
<feature type="domain" description="DUF3741" evidence="3">
    <location>
        <begin position="97"/>
        <end position="122"/>
    </location>
</feature>
<feature type="compositionally biased region" description="Basic and acidic residues" evidence="1">
    <location>
        <begin position="532"/>
        <end position="541"/>
    </location>
</feature>
<feature type="compositionally biased region" description="Polar residues" evidence="1">
    <location>
        <begin position="487"/>
        <end position="510"/>
    </location>
</feature>
<dbReference type="KEGG" id="aprc:113867115"/>
<dbReference type="Pfam" id="PF14309">
    <property type="entry name" value="DUF4378"/>
    <property type="match status" value="1"/>
</dbReference>
<feature type="compositionally biased region" description="Polar residues" evidence="1">
    <location>
        <begin position="443"/>
        <end position="457"/>
    </location>
</feature>
<proteinExistence type="predicted"/>
<protein>
    <submittedName>
        <fullName evidence="5">Uncharacterized protein LOC113867115 isoform X1</fullName>
    </submittedName>
</protein>
<evidence type="ECO:0000313" key="5">
    <source>
        <dbReference type="RefSeq" id="XP_027357945.1"/>
    </source>
</evidence>
<keyword evidence="4" id="KW-1185">Reference proteome</keyword>
<dbReference type="Pfam" id="PF14383">
    <property type="entry name" value="VARLMGL"/>
    <property type="match status" value="1"/>
</dbReference>
<gene>
    <name evidence="5" type="primary">LOC113867115</name>
</gene>
<dbReference type="PANTHER" id="PTHR21726">
    <property type="entry name" value="PHOSPHATIDYLINOSITOL N-ACETYLGLUCOSAMINYLTRANSFERASE SUBUNIT P DOWN SYNDROME CRITICAL REGION PROTEIN 5 -RELATED"/>
    <property type="match status" value="1"/>
</dbReference>
<dbReference type="InterPro" id="IPR025486">
    <property type="entry name" value="DUF4378"/>
</dbReference>
<dbReference type="OrthoDB" id="1928505at2759"/>
<feature type="domain" description="DUF4378" evidence="2">
    <location>
        <begin position="755"/>
        <end position="921"/>
    </location>
</feature>
<evidence type="ECO:0000256" key="1">
    <source>
        <dbReference type="SAM" id="MobiDB-lite"/>
    </source>
</evidence>
<sequence length="931" mass="103514">MNDTSGKGSSCLVLTEKKKNQSLGGCIGIFFQFFGWNKRLTKKRFFSKKLLPPAHAKEASSNTFKGDEKMPNSKLHLIASENNGGFPSAKKGGNGGVEAEQKHEKTVPGLVARLMGLESMPPLQQDKSLEFSFSDSCGDEPNNEEVDLEIVFANSKKHDSSRPRKIQKTGKHERRIVVTRFGSEALQIKKVLSRARKYNDHRQHKLVSPLKSPRIASRKSASRRSRLIGAATKILEPGLQATSRAKCSLPSSTSINYSIVTERVGTRPLDVKYQCGYDDSTGKSLMGHAYCRSCGNLLDAVDYRPEVEGQQVVFTSSLEKAKSFIPSHENDVVLLRSNSSKEKLITLVNEDKNNVQYCNESSTRRMSFLADRDSSCQPCGTLDDNDEEEASSCSFKCKTQTQVQALSREKISYGSRVSNVQVKRVSSAASAVRGTKDLVTLNRSLSGRTSMRSPTEVDSSKFDLERKPPKRYDSSSPVRTFERKMTPNVSQVGGTASSNLVTVKQGNVSSGARGGTIRGFDASSRNSSNAKSKQDGQRNTYKVDENKVNEVVSFTFNSPFKQKIIIPGEKGDTSSDNVITTCFQRPPPLTSDAFGSFLEQKLKELSTQENELDTDGPSKKSITMILQELLTVLNSRHLTCSNDHISNDKYRENHGMLLGTSCSDNHLSPGSVLEASFSSSSLDESSGHGFHLHYYMNCSYDQLEQLEHDIELLDSATSFNKGKKGYEILTELINQVPRILQSLNSFRIGLTESKLTHVKDVILNTELVLGNAIEHSEDEVPQLLISYFLLDELDTMPSNAMWTDLNGYVGCEESKEGNQLKAFVFDCVIEFLESNCCQYYHSVFKAKSAWIKLPLCMKAKMLVQEFKNEIKKWACVAGLIPDEIIEWEMSHSLGKWTDFNIEAFEAGVDIDGDVLQVLVDEIVQDLLDFSQ</sequence>
<dbReference type="GeneID" id="113867115"/>
<evidence type="ECO:0000259" key="3">
    <source>
        <dbReference type="Pfam" id="PF14383"/>
    </source>
</evidence>
<feature type="compositionally biased region" description="Basic and acidic residues" evidence="1">
    <location>
        <begin position="458"/>
        <end position="473"/>
    </location>
</feature>
<dbReference type="InterPro" id="IPR032795">
    <property type="entry name" value="DUF3741-assoc"/>
</dbReference>
<dbReference type="RefSeq" id="XP_027357945.1">
    <property type="nucleotide sequence ID" value="XM_027502144.1"/>
</dbReference>
<feature type="region of interest" description="Disordered" evidence="1">
    <location>
        <begin position="202"/>
        <end position="222"/>
    </location>
</feature>